<dbReference type="EMBL" id="FXZK01000001">
    <property type="protein sequence ID" value="SMY06518.1"/>
    <property type="molecule type" value="Genomic_DNA"/>
</dbReference>
<sequence>MVLAVGFGSALTAQTVPLIEDLTEVRVEVNGNVISIQRDQAIASRYSRQAKLPWNCPPDCIQPLIAAPGVTTIAELETIAFLETMVSTSLGLLIDTRAPGQFAQGTIPGAVNVPTAALAPGNPYLGEILLALGAQTQGGALNFDTALDLTVFGAGPSSDQAVRTIDNLLAAGYPASKIRYYRGGMQDWQSQGLSLSVHQNEG</sequence>
<dbReference type="PROSITE" id="PS50206">
    <property type="entry name" value="RHODANESE_3"/>
    <property type="match status" value="1"/>
</dbReference>
<dbReference type="AlphaFoldDB" id="A0A238LA41"/>
<feature type="domain" description="Rhodanese" evidence="1">
    <location>
        <begin position="92"/>
        <end position="197"/>
    </location>
</feature>
<evidence type="ECO:0000313" key="3">
    <source>
        <dbReference type="Proteomes" id="UP000201613"/>
    </source>
</evidence>
<dbReference type="InterPro" id="IPR001763">
    <property type="entry name" value="Rhodanese-like_dom"/>
</dbReference>
<evidence type="ECO:0000313" key="2">
    <source>
        <dbReference type="EMBL" id="SMY06518.1"/>
    </source>
</evidence>
<organism evidence="2 3">
    <name type="scientific">Flavimaricola marinus</name>
    <dbReference type="NCBI Taxonomy" id="1819565"/>
    <lineage>
        <taxon>Bacteria</taxon>
        <taxon>Pseudomonadati</taxon>
        <taxon>Pseudomonadota</taxon>
        <taxon>Alphaproteobacteria</taxon>
        <taxon>Rhodobacterales</taxon>
        <taxon>Paracoccaceae</taxon>
        <taxon>Flavimaricola</taxon>
    </lineage>
</organism>
<gene>
    <name evidence="2" type="ORF">LOM8899_00644</name>
</gene>
<dbReference type="CDD" id="cd00158">
    <property type="entry name" value="RHOD"/>
    <property type="match status" value="1"/>
</dbReference>
<protein>
    <submittedName>
        <fullName evidence="2">Rhodanese-like domain protein</fullName>
    </submittedName>
</protein>
<dbReference type="SMART" id="SM00450">
    <property type="entry name" value="RHOD"/>
    <property type="match status" value="1"/>
</dbReference>
<reference evidence="2 3" key="1">
    <citation type="submission" date="2017-05" db="EMBL/GenBank/DDBJ databases">
        <authorList>
            <person name="Song R."/>
            <person name="Chenine A.L."/>
            <person name="Ruprecht R.M."/>
        </authorList>
    </citation>
    <scope>NUCLEOTIDE SEQUENCE [LARGE SCALE GENOMIC DNA]</scope>
    <source>
        <strain evidence="2 3">CECT 8899</strain>
    </source>
</reference>
<accession>A0A238LA41</accession>
<proteinExistence type="predicted"/>
<dbReference type="InterPro" id="IPR036873">
    <property type="entry name" value="Rhodanese-like_dom_sf"/>
</dbReference>
<dbReference type="Proteomes" id="UP000201613">
    <property type="component" value="Unassembled WGS sequence"/>
</dbReference>
<dbReference type="Gene3D" id="3.40.250.10">
    <property type="entry name" value="Rhodanese-like domain"/>
    <property type="match status" value="1"/>
</dbReference>
<dbReference type="Pfam" id="PF00581">
    <property type="entry name" value="Rhodanese"/>
    <property type="match status" value="1"/>
</dbReference>
<dbReference type="SUPFAM" id="SSF52821">
    <property type="entry name" value="Rhodanese/Cell cycle control phosphatase"/>
    <property type="match status" value="1"/>
</dbReference>
<keyword evidence="3" id="KW-1185">Reference proteome</keyword>
<name>A0A238LA41_9RHOB</name>
<dbReference type="RefSeq" id="WP_168770455.1">
    <property type="nucleotide sequence ID" value="NZ_FXZK01000001.1"/>
</dbReference>
<evidence type="ECO:0000259" key="1">
    <source>
        <dbReference type="PROSITE" id="PS50206"/>
    </source>
</evidence>